<sequence>MHLNGSLARAARALVATSATYTADAAGLTRRQLRDFEKGRGSLDEAQLASLRHTLERLGAFFLADGANGRGHGVRLKFSEDKTERVENWEGEGGLAGDDDV</sequence>
<reference evidence="2 3" key="1">
    <citation type="journal article" date="2019" name="Int. J. Syst. Evol. Microbiol.">
        <title>The Global Catalogue of Microorganisms (GCM) 10K type strain sequencing project: providing services to taxonomists for standard genome sequencing and annotation.</title>
        <authorList>
            <consortium name="The Broad Institute Genomics Platform"/>
            <consortium name="The Broad Institute Genome Sequencing Center for Infectious Disease"/>
            <person name="Wu L."/>
            <person name="Ma J."/>
        </authorList>
    </citation>
    <scope>NUCLEOTIDE SEQUENCE [LARGE SCALE GENOMIC DNA]</scope>
    <source>
        <strain evidence="2 3">JCM 15900</strain>
    </source>
</reference>
<name>A0ABN2WQ31_9MICO</name>
<protein>
    <recommendedName>
        <fullName evidence="4">XRE family transcriptional regulator</fullName>
    </recommendedName>
</protein>
<dbReference type="Gene3D" id="1.10.260.40">
    <property type="entry name" value="lambda repressor-like DNA-binding domains"/>
    <property type="match status" value="1"/>
</dbReference>
<organism evidence="2 3">
    <name type="scientific">Brevibacterium salitolerans</name>
    <dbReference type="NCBI Taxonomy" id="1403566"/>
    <lineage>
        <taxon>Bacteria</taxon>
        <taxon>Bacillati</taxon>
        <taxon>Actinomycetota</taxon>
        <taxon>Actinomycetes</taxon>
        <taxon>Micrococcales</taxon>
        <taxon>Brevibacteriaceae</taxon>
        <taxon>Brevibacterium</taxon>
    </lineage>
</organism>
<dbReference type="InterPro" id="IPR010982">
    <property type="entry name" value="Lambda_DNA-bd_dom_sf"/>
</dbReference>
<dbReference type="Proteomes" id="UP001500984">
    <property type="component" value="Unassembled WGS sequence"/>
</dbReference>
<evidence type="ECO:0000313" key="2">
    <source>
        <dbReference type="EMBL" id="GAA2095800.1"/>
    </source>
</evidence>
<evidence type="ECO:0000256" key="1">
    <source>
        <dbReference type="SAM" id="MobiDB-lite"/>
    </source>
</evidence>
<comment type="caution">
    <text evidence="2">The sequence shown here is derived from an EMBL/GenBank/DDBJ whole genome shotgun (WGS) entry which is preliminary data.</text>
</comment>
<keyword evidence="3" id="KW-1185">Reference proteome</keyword>
<accession>A0ABN2WQ31</accession>
<dbReference type="EMBL" id="BAAAPZ010000005">
    <property type="protein sequence ID" value="GAA2095800.1"/>
    <property type="molecule type" value="Genomic_DNA"/>
</dbReference>
<feature type="compositionally biased region" description="Gly residues" evidence="1">
    <location>
        <begin position="91"/>
        <end position="101"/>
    </location>
</feature>
<evidence type="ECO:0000313" key="3">
    <source>
        <dbReference type="Proteomes" id="UP001500984"/>
    </source>
</evidence>
<evidence type="ECO:0008006" key="4">
    <source>
        <dbReference type="Google" id="ProtNLM"/>
    </source>
</evidence>
<feature type="region of interest" description="Disordered" evidence="1">
    <location>
        <begin position="82"/>
        <end position="101"/>
    </location>
</feature>
<gene>
    <name evidence="2" type="ORF">GCM10009823_15530</name>
</gene>
<proteinExistence type="predicted"/>